<dbReference type="EMBL" id="DRIE01000091">
    <property type="protein sequence ID" value="HEC57277.1"/>
    <property type="molecule type" value="Genomic_DNA"/>
</dbReference>
<evidence type="ECO:0000313" key="8">
    <source>
        <dbReference type="EMBL" id="OFV66851.1"/>
    </source>
</evidence>
<feature type="domain" description="Thiamine pyrophosphate enzyme N-terminal TPP-binding" evidence="6">
    <location>
        <begin position="11"/>
        <end position="121"/>
    </location>
</feature>
<accession>A0A1F2P841</accession>
<evidence type="ECO:0000313" key="9">
    <source>
        <dbReference type="Proteomes" id="UP000185779"/>
    </source>
</evidence>
<comment type="caution">
    <text evidence="8">The sequence shown here is derived from an EMBL/GenBank/DDBJ whole genome shotgun (WGS) entry which is preliminary data.</text>
</comment>
<dbReference type="PANTHER" id="PTHR42818:SF1">
    <property type="entry name" value="SULFOPYRUVATE DECARBOXYLASE"/>
    <property type="match status" value="1"/>
</dbReference>
<keyword evidence="1" id="KW-0174">Coenzyme M biosynthesis</keyword>
<dbReference type="InterPro" id="IPR022502">
    <property type="entry name" value="Sulfopyruvate_deCO2ase_alpha"/>
</dbReference>
<sequence length="173" mass="19091">MLEKREDVIDRSIVDALIEGGIDFVCSLPCNMLAGIIETIEQERRITHIPVTREEEGVGIAAGAHLGGKKPALIIQNSGFGNSINALLSLTRLYRMPLLILMSHRGGDRNEQIAAQNPMDEAIIPLLEALKIRYCCISRRAEIGSIREAAVDAMTQSEIRAVLLEGELWDEED</sequence>
<comment type="catalytic activity">
    <reaction evidence="5">
        <text>3-sulfopyruvate + H(+) = sulfoacetaldehyde + CO2</text>
        <dbReference type="Rhea" id="RHEA:20948"/>
        <dbReference type="ChEBI" id="CHEBI:15378"/>
        <dbReference type="ChEBI" id="CHEBI:16526"/>
        <dbReference type="ChEBI" id="CHEBI:57940"/>
        <dbReference type="ChEBI" id="CHEBI:58246"/>
        <dbReference type="EC" id="4.1.1.79"/>
    </reaction>
</comment>
<name>A0A1F2P841_9EURY</name>
<dbReference type="SUPFAM" id="SSF52518">
    <property type="entry name" value="Thiamin diphosphate-binding fold (THDP-binding)"/>
    <property type="match status" value="1"/>
</dbReference>
<keyword evidence="8" id="KW-0670">Pyruvate</keyword>
<evidence type="ECO:0000259" key="6">
    <source>
        <dbReference type="Pfam" id="PF02776"/>
    </source>
</evidence>
<dbReference type="EC" id="4.1.1.79" evidence="4"/>
<dbReference type="GO" id="GO:0050545">
    <property type="term" value="F:sulfopyruvate decarboxylase activity"/>
    <property type="evidence" value="ECO:0007669"/>
    <property type="project" value="UniProtKB-EC"/>
</dbReference>
<dbReference type="InterPro" id="IPR029061">
    <property type="entry name" value="THDP-binding"/>
</dbReference>
<evidence type="ECO:0000256" key="5">
    <source>
        <dbReference type="ARBA" id="ARBA00048551"/>
    </source>
</evidence>
<keyword evidence="2" id="KW-0210">Decarboxylase</keyword>
<reference evidence="7" key="2">
    <citation type="journal article" date="2020" name="mSystems">
        <title>Genome- and Community-Level Interaction Insights into Carbon Utilization and Element Cycling Functions of Hydrothermarchaeota in Hydrothermal Sediment.</title>
        <authorList>
            <person name="Zhou Z."/>
            <person name="Liu Y."/>
            <person name="Xu W."/>
            <person name="Pan J."/>
            <person name="Luo Z.H."/>
            <person name="Li M."/>
        </authorList>
    </citation>
    <scope>NUCLEOTIDE SEQUENCE [LARGE SCALE GENOMIC DNA]</scope>
    <source>
        <strain evidence="7">HyVt-386</strain>
    </source>
</reference>
<dbReference type="NCBIfam" id="TIGR03845">
    <property type="entry name" value="sulfopyru_alph"/>
    <property type="match status" value="1"/>
</dbReference>
<protein>
    <recommendedName>
        <fullName evidence="4">sulfopyruvate decarboxylase</fullName>
        <ecNumber evidence="4">4.1.1.79</ecNumber>
    </recommendedName>
</protein>
<dbReference type="GO" id="GO:0030976">
    <property type="term" value="F:thiamine pyrophosphate binding"/>
    <property type="evidence" value="ECO:0007669"/>
    <property type="project" value="InterPro"/>
</dbReference>
<keyword evidence="3 7" id="KW-0456">Lyase</keyword>
<dbReference type="PATRIC" id="fig|1839936.3.peg.145"/>
<evidence type="ECO:0000256" key="1">
    <source>
        <dbReference type="ARBA" id="ARBA00022545"/>
    </source>
</evidence>
<evidence type="ECO:0000256" key="3">
    <source>
        <dbReference type="ARBA" id="ARBA00023239"/>
    </source>
</evidence>
<keyword evidence="9" id="KW-1185">Reference proteome</keyword>
<dbReference type="Proteomes" id="UP000885936">
    <property type="component" value="Unassembled WGS sequence"/>
</dbReference>
<dbReference type="Gene3D" id="3.40.50.970">
    <property type="match status" value="1"/>
</dbReference>
<proteinExistence type="predicted"/>
<evidence type="ECO:0000256" key="2">
    <source>
        <dbReference type="ARBA" id="ARBA00022793"/>
    </source>
</evidence>
<dbReference type="InterPro" id="IPR012001">
    <property type="entry name" value="Thiamin_PyroP_enz_TPP-bd_dom"/>
</dbReference>
<organism evidence="8 9">
    <name type="scientific">Candidatus Syntropharchaeum butanivorans</name>
    <dbReference type="NCBI Taxonomy" id="1839936"/>
    <lineage>
        <taxon>Archaea</taxon>
        <taxon>Methanobacteriati</taxon>
        <taxon>Methanobacteriota</taxon>
        <taxon>Stenosarchaea group</taxon>
        <taxon>Methanomicrobia</taxon>
        <taxon>Methanosarcinales</taxon>
        <taxon>ANME-2 cluster</taxon>
        <taxon>Candidatus Syntropharchaeum</taxon>
    </lineage>
</organism>
<evidence type="ECO:0000256" key="4">
    <source>
        <dbReference type="ARBA" id="ARBA00038875"/>
    </source>
</evidence>
<dbReference type="CDD" id="cd07035">
    <property type="entry name" value="TPP_PYR_POX_like"/>
    <property type="match status" value="1"/>
</dbReference>
<gene>
    <name evidence="7" type="primary">comD</name>
    <name evidence="7" type="ORF">ENI32_05275</name>
    <name evidence="8" type="ORF">SBU_000144</name>
</gene>
<dbReference type="PANTHER" id="PTHR42818">
    <property type="entry name" value="SULFOPYRUVATE DECARBOXYLASE SUBUNIT ALPHA"/>
    <property type="match status" value="1"/>
</dbReference>
<dbReference type="AlphaFoldDB" id="A0A1F2P841"/>
<dbReference type="InterPro" id="IPR051818">
    <property type="entry name" value="TPP_dependent_decarboxylase"/>
</dbReference>
<dbReference type="STRING" id="1839936.SBU_000144"/>
<reference evidence="8 9" key="1">
    <citation type="submission" date="2016-05" db="EMBL/GenBank/DDBJ databases">
        <title>Microbial consortia oxidize butane by reversing methanogenesis.</title>
        <authorList>
            <person name="Laso-Perez R."/>
            <person name="Richter M."/>
            <person name="Wegener G."/>
            <person name="Musat F."/>
        </authorList>
    </citation>
    <scope>NUCLEOTIDE SEQUENCE [LARGE SCALE GENOMIC DNA]</scope>
    <source>
        <strain evidence="8">BOX1</strain>
    </source>
</reference>
<dbReference type="EMBL" id="LYOR01000001">
    <property type="protein sequence ID" value="OFV66851.1"/>
    <property type="molecule type" value="Genomic_DNA"/>
</dbReference>
<dbReference type="Pfam" id="PF02776">
    <property type="entry name" value="TPP_enzyme_N"/>
    <property type="match status" value="1"/>
</dbReference>
<evidence type="ECO:0000313" key="7">
    <source>
        <dbReference type="EMBL" id="HEC57277.1"/>
    </source>
</evidence>
<dbReference type="Proteomes" id="UP000185779">
    <property type="component" value="Unassembled WGS sequence"/>
</dbReference>
<dbReference type="GO" id="GO:0019295">
    <property type="term" value="P:coenzyme M biosynthetic process"/>
    <property type="evidence" value="ECO:0007669"/>
    <property type="project" value="UniProtKB-KW"/>
</dbReference>